<keyword evidence="13" id="KW-1185">Reference proteome</keyword>
<evidence type="ECO:0000256" key="7">
    <source>
        <dbReference type="ARBA" id="ARBA00022737"/>
    </source>
</evidence>
<evidence type="ECO:0000313" key="12">
    <source>
        <dbReference type="EMBL" id="KAJ1349433.1"/>
    </source>
</evidence>
<feature type="compositionally biased region" description="Basic and acidic residues" evidence="11">
    <location>
        <begin position="435"/>
        <end position="447"/>
    </location>
</feature>
<dbReference type="AlphaFoldDB" id="A0AAD5M2I9"/>
<evidence type="ECO:0000256" key="4">
    <source>
        <dbReference type="ARBA" id="ARBA00022475"/>
    </source>
</evidence>
<accession>A0AAD5M2I9</accession>
<dbReference type="PANTHER" id="PTHR45954">
    <property type="entry name" value="LD33695P"/>
    <property type="match status" value="1"/>
</dbReference>
<evidence type="ECO:0000313" key="13">
    <source>
        <dbReference type="Proteomes" id="UP001196413"/>
    </source>
</evidence>
<name>A0AAD5M2I9_PARTN</name>
<dbReference type="SMART" id="SM00028">
    <property type="entry name" value="TPR"/>
    <property type="match status" value="4"/>
</dbReference>
<dbReference type="GO" id="GO:0000132">
    <property type="term" value="P:establishment of mitotic spindle orientation"/>
    <property type="evidence" value="ECO:0007669"/>
    <property type="project" value="TreeGrafter"/>
</dbReference>
<protein>
    <submittedName>
        <fullName evidence="12">Uncharacterized protein</fullName>
    </submittedName>
</protein>
<reference evidence="12" key="1">
    <citation type="submission" date="2021-06" db="EMBL/GenBank/DDBJ databases">
        <title>Parelaphostrongylus tenuis whole genome reference sequence.</title>
        <authorList>
            <person name="Garwood T.J."/>
            <person name="Larsen P.A."/>
            <person name="Fountain-Jones N.M."/>
            <person name="Garbe J.R."/>
            <person name="Macchietto M.G."/>
            <person name="Kania S.A."/>
            <person name="Gerhold R.W."/>
            <person name="Richards J.E."/>
            <person name="Wolf T.M."/>
        </authorList>
    </citation>
    <scope>NUCLEOTIDE SEQUENCE</scope>
    <source>
        <strain evidence="12">MNPRO001-30</strain>
        <tissue evidence="12">Meninges</tissue>
    </source>
</reference>
<dbReference type="Pfam" id="PF02188">
    <property type="entry name" value="GoLoco"/>
    <property type="match status" value="2"/>
</dbReference>
<keyword evidence="8 10" id="KW-0802">TPR repeat</keyword>
<dbReference type="PROSITE" id="PS50877">
    <property type="entry name" value="GOLOCO"/>
    <property type="match status" value="4"/>
</dbReference>
<evidence type="ECO:0000256" key="3">
    <source>
        <dbReference type="ARBA" id="ARBA00006600"/>
    </source>
</evidence>
<dbReference type="EMBL" id="JAHQIW010000664">
    <property type="protein sequence ID" value="KAJ1349433.1"/>
    <property type="molecule type" value="Genomic_DNA"/>
</dbReference>
<keyword evidence="5" id="KW-0963">Cytoplasm</keyword>
<dbReference type="PROSITE" id="PS50005">
    <property type="entry name" value="TPR"/>
    <property type="match status" value="1"/>
</dbReference>
<feature type="repeat" description="TPR" evidence="10">
    <location>
        <begin position="156"/>
        <end position="189"/>
    </location>
</feature>
<evidence type="ECO:0000256" key="1">
    <source>
        <dbReference type="ARBA" id="ARBA00004236"/>
    </source>
</evidence>
<organism evidence="12 13">
    <name type="scientific">Parelaphostrongylus tenuis</name>
    <name type="common">Meningeal worm</name>
    <dbReference type="NCBI Taxonomy" id="148309"/>
    <lineage>
        <taxon>Eukaryota</taxon>
        <taxon>Metazoa</taxon>
        <taxon>Ecdysozoa</taxon>
        <taxon>Nematoda</taxon>
        <taxon>Chromadorea</taxon>
        <taxon>Rhabditida</taxon>
        <taxon>Rhabditina</taxon>
        <taxon>Rhabditomorpha</taxon>
        <taxon>Strongyloidea</taxon>
        <taxon>Metastrongylidae</taxon>
        <taxon>Parelaphostrongylus</taxon>
    </lineage>
</organism>
<dbReference type="GO" id="GO:0005092">
    <property type="term" value="F:GDP-dissociation inhibitor activity"/>
    <property type="evidence" value="ECO:0007669"/>
    <property type="project" value="TreeGrafter"/>
</dbReference>
<dbReference type="Proteomes" id="UP001196413">
    <property type="component" value="Unassembled WGS sequence"/>
</dbReference>
<evidence type="ECO:0000256" key="10">
    <source>
        <dbReference type="PROSITE-ProRule" id="PRU00339"/>
    </source>
</evidence>
<evidence type="ECO:0000256" key="5">
    <source>
        <dbReference type="ARBA" id="ARBA00022490"/>
    </source>
</evidence>
<sequence length="594" mass="66888">MVSRLMNDRVSESRACGNVALILRAQRLFNDALVFANRQIAIAQTVEDQRYLAHGLYNLGAIYISRANQLKLKNTGSYKDVGAKCSGYCSNLHQAFACYCKCIRIYLNLSDRFGCGRVYGCLGNVLHMLGEYKSAAEYHGKRLSIAFDLHDDESKYKSYINLGNAYILLSDARTAAEFYRSALKIAKESFDKQREAKCCFCLACASYISQDYDGATLYYFSSLTLFRELKDLVGLCRTYGSLAALYTMLPDYPKAAYFLLCSRATAIQIHDEGMVTTAVKSLTRLVEKHRDVLILEGGYINLDSSDDVEPQVHFCRLKTVSRSISFIFNKPSSGYVHFNDATHERRHSLESANAEHMKSDDAFFDLVSRVQSSRLDEQRCDMSVLSSKDNAGRRQTDCTKTAQNVMQFHSSISKVSLNVNEVIPNDSESNSTTEETVRLLKKERSDNKTTGSTAQHSRKSKKSHLNKKRSQARESLIDLLMDTQGRRMDEQRATLLPGLTNKKQTLELVEKLGAASDEGNDAKVDEALIDLLMNAQRQRMDDQRTDLTVNNNTPVVCGSLEDYSAEDDLSEMVMRMQAGRLEDQRAHLKTSNKP</sequence>
<dbReference type="GO" id="GO:0001965">
    <property type="term" value="F:G-protein alpha-subunit binding"/>
    <property type="evidence" value="ECO:0007669"/>
    <property type="project" value="TreeGrafter"/>
</dbReference>
<feature type="compositionally biased region" description="Basic residues" evidence="11">
    <location>
        <begin position="456"/>
        <end position="470"/>
    </location>
</feature>
<dbReference type="InterPro" id="IPR011990">
    <property type="entry name" value="TPR-like_helical_dom_sf"/>
</dbReference>
<proteinExistence type="inferred from homology"/>
<dbReference type="InterPro" id="IPR052386">
    <property type="entry name" value="GPSM"/>
</dbReference>
<keyword evidence="6" id="KW-0597">Phosphoprotein</keyword>
<evidence type="ECO:0000256" key="2">
    <source>
        <dbReference type="ARBA" id="ARBA00004496"/>
    </source>
</evidence>
<gene>
    <name evidence="12" type="ORF">KIN20_005006</name>
</gene>
<dbReference type="PANTHER" id="PTHR45954:SF1">
    <property type="entry name" value="LD33695P"/>
    <property type="match status" value="1"/>
</dbReference>
<dbReference type="SUPFAM" id="SSF48452">
    <property type="entry name" value="TPR-like"/>
    <property type="match status" value="1"/>
</dbReference>
<dbReference type="GO" id="GO:0005938">
    <property type="term" value="C:cell cortex"/>
    <property type="evidence" value="ECO:0007669"/>
    <property type="project" value="TreeGrafter"/>
</dbReference>
<comment type="subcellular location">
    <subcellularLocation>
        <location evidence="1">Cell membrane</location>
    </subcellularLocation>
    <subcellularLocation>
        <location evidence="2">Cytoplasm</location>
    </subcellularLocation>
</comment>
<feature type="region of interest" description="Disordered" evidence="11">
    <location>
        <begin position="423"/>
        <end position="473"/>
    </location>
</feature>
<dbReference type="GO" id="GO:0005886">
    <property type="term" value="C:plasma membrane"/>
    <property type="evidence" value="ECO:0007669"/>
    <property type="project" value="UniProtKB-SubCell"/>
</dbReference>
<dbReference type="SMART" id="SM00390">
    <property type="entry name" value="GoLoco"/>
    <property type="match status" value="4"/>
</dbReference>
<keyword evidence="4" id="KW-1003">Cell membrane</keyword>
<comment type="caution">
    <text evidence="12">The sequence shown here is derived from an EMBL/GenBank/DDBJ whole genome shotgun (WGS) entry which is preliminary data.</text>
</comment>
<evidence type="ECO:0000256" key="9">
    <source>
        <dbReference type="ARBA" id="ARBA00023136"/>
    </source>
</evidence>
<keyword evidence="9" id="KW-0472">Membrane</keyword>
<dbReference type="InterPro" id="IPR019734">
    <property type="entry name" value="TPR_rpt"/>
</dbReference>
<comment type="similarity">
    <text evidence="3">Belongs to the GPSM family.</text>
</comment>
<evidence type="ECO:0000256" key="11">
    <source>
        <dbReference type="SAM" id="MobiDB-lite"/>
    </source>
</evidence>
<dbReference type="Gene3D" id="1.25.40.10">
    <property type="entry name" value="Tetratricopeptide repeat domain"/>
    <property type="match status" value="3"/>
</dbReference>
<keyword evidence="7" id="KW-0677">Repeat</keyword>
<evidence type="ECO:0000256" key="8">
    <source>
        <dbReference type="ARBA" id="ARBA00022803"/>
    </source>
</evidence>
<evidence type="ECO:0000256" key="6">
    <source>
        <dbReference type="ARBA" id="ARBA00022553"/>
    </source>
</evidence>
<dbReference type="InterPro" id="IPR003109">
    <property type="entry name" value="GoLoco_motif"/>
</dbReference>